<evidence type="ECO:0000313" key="3">
    <source>
        <dbReference type="Proteomes" id="UP000018861"/>
    </source>
</evidence>
<protein>
    <recommendedName>
        <fullName evidence="4">Phage protein</fullName>
    </recommendedName>
</protein>
<organism evidence="2 3">
    <name type="scientific">Bacteroides pyogenes JCM 6292</name>
    <dbReference type="NCBI Taxonomy" id="1235809"/>
    <lineage>
        <taxon>Bacteria</taxon>
        <taxon>Pseudomonadati</taxon>
        <taxon>Bacteroidota</taxon>
        <taxon>Bacteroidia</taxon>
        <taxon>Bacteroidales</taxon>
        <taxon>Bacteroidaceae</taxon>
        <taxon>Bacteroides</taxon>
    </lineage>
</organism>
<feature type="compositionally biased region" description="Polar residues" evidence="1">
    <location>
        <begin position="185"/>
        <end position="200"/>
    </location>
</feature>
<name>W4P8L3_9BACE</name>
<accession>W4P8L3</accession>
<gene>
    <name evidence="2" type="ORF">JCM6292_2067</name>
</gene>
<sequence>MDGFIKLSRKFFSNDLWNEARTFSACEAWLDLIQSARFEATPRKVSIGGREVICARGQYPASIRHLAKRWRWTERRVRTFLSHLKKEEMITIQVEQGISLITLCKYDEYNSSDTANDTVSDTANDTVNSLTISQLQPEVTQRVTQPLTQQVTHPIATADKVPGEAAISAASDTVNTLTINQLQRQATRGTGSGTDNTLKNSDLGDEATQIQRKILYNILDNNKKKETTPKGVAKKENLSLSRKVERVDYNGLMEYYNETFKGKLSQIASMSENRKKAVRARIAEYGKESIRTVFQNVLNSPFLLGHNDRNWKADFDWIFKPAKFTRILEGNYNGKRTDTAATRRESVSRLKNIAGAILQGSQPEDV</sequence>
<dbReference type="Proteomes" id="UP000018861">
    <property type="component" value="Unassembled WGS sequence"/>
</dbReference>
<comment type="caution">
    <text evidence="2">The sequence shown here is derived from an EMBL/GenBank/DDBJ whole genome shotgun (WGS) entry which is preliminary data.</text>
</comment>
<evidence type="ECO:0000313" key="2">
    <source>
        <dbReference type="EMBL" id="GAE15743.1"/>
    </source>
</evidence>
<evidence type="ECO:0008006" key="4">
    <source>
        <dbReference type="Google" id="ProtNLM"/>
    </source>
</evidence>
<evidence type="ECO:0000256" key="1">
    <source>
        <dbReference type="SAM" id="MobiDB-lite"/>
    </source>
</evidence>
<dbReference type="EMBL" id="BAIQ01000021">
    <property type="protein sequence ID" value="GAE15743.1"/>
    <property type="molecule type" value="Genomic_DNA"/>
</dbReference>
<feature type="region of interest" description="Disordered" evidence="1">
    <location>
        <begin position="185"/>
        <end position="204"/>
    </location>
</feature>
<dbReference type="AlphaFoldDB" id="W4P8L3"/>
<proteinExistence type="predicted"/>
<reference evidence="2 3" key="1">
    <citation type="journal article" date="2014" name="Genome Announc.">
        <title>Draft Genome Sequences of Three Strains of Bacteroides pyogenes Isolated from a Cat and Swine.</title>
        <authorList>
            <person name="Sakamoto M."/>
            <person name="Oshima K."/>
            <person name="Suda W."/>
            <person name="Kitamura K."/>
            <person name="Iida T."/>
            <person name="Hattori M."/>
            <person name="Ohkuma M."/>
        </authorList>
    </citation>
    <scope>NUCLEOTIDE SEQUENCE [LARGE SCALE GENOMIC DNA]</scope>
    <source>
        <strain evidence="2 3">JCM 6292</strain>
    </source>
</reference>